<dbReference type="HOGENOM" id="CLU_2000730_0_0_7"/>
<protein>
    <submittedName>
        <fullName evidence="1">Uncharacterized protein</fullName>
    </submittedName>
</protein>
<name>D0LMG3_HALO1</name>
<proteinExistence type="predicted"/>
<sequence>MLELLQFIPFQKSRTLSVYLNVTIQLHNDKAAAWPELGEELKSILEGDFEWTLVAALSTMFGRLNRIIHIWEVPAPGDVFATLEALGGKHPELVARVDACIAEETFELMAAYPYHPVSEARSAS</sequence>
<gene>
    <name evidence="1" type="ordered locus">Hoch_4375</name>
</gene>
<dbReference type="Proteomes" id="UP000001880">
    <property type="component" value="Chromosome"/>
</dbReference>
<accession>D0LMG3</accession>
<organism evidence="1 2">
    <name type="scientific">Haliangium ochraceum (strain DSM 14365 / JCM 11303 / SMP-2)</name>
    <dbReference type="NCBI Taxonomy" id="502025"/>
    <lineage>
        <taxon>Bacteria</taxon>
        <taxon>Pseudomonadati</taxon>
        <taxon>Myxococcota</taxon>
        <taxon>Polyangia</taxon>
        <taxon>Haliangiales</taxon>
        <taxon>Kofleriaceae</taxon>
        <taxon>Haliangium</taxon>
    </lineage>
</organism>
<dbReference type="RefSeq" id="WP_012829467.1">
    <property type="nucleotide sequence ID" value="NC_013440.1"/>
</dbReference>
<dbReference type="KEGG" id="hoh:Hoch_4375"/>
<evidence type="ECO:0000313" key="2">
    <source>
        <dbReference type="Proteomes" id="UP000001880"/>
    </source>
</evidence>
<dbReference type="AlphaFoldDB" id="D0LMG3"/>
<dbReference type="Gene3D" id="3.30.70.100">
    <property type="match status" value="1"/>
</dbReference>
<keyword evidence="2" id="KW-1185">Reference proteome</keyword>
<dbReference type="EMBL" id="CP001804">
    <property type="protein sequence ID" value="ACY16869.1"/>
    <property type="molecule type" value="Genomic_DNA"/>
</dbReference>
<reference evidence="1 2" key="1">
    <citation type="journal article" date="2010" name="Stand. Genomic Sci.">
        <title>Complete genome sequence of Haliangium ochraceum type strain (SMP-2).</title>
        <authorList>
            <consortium name="US DOE Joint Genome Institute (JGI-PGF)"/>
            <person name="Ivanova N."/>
            <person name="Daum C."/>
            <person name="Lang E."/>
            <person name="Abt B."/>
            <person name="Kopitz M."/>
            <person name="Saunders E."/>
            <person name="Lapidus A."/>
            <person name="Lucas S."/>
            <person name="Glavina Del Rio T."/>
            <person name="Nolan M."/>
            <person name="Tice H."/>
            <person name="Copeland A."/>
            <person name="Cheng J.F."/>
            <person name="Chen F."/>
            <person name="Bruce D."/>
            <person name="Goodwin L."/>
            <person name="Pitluck S."/>
            <person name="Mavromatis K."/>
            <person name="Pati A."/>
            <person name="Mikhailova N."/>
            <person name="Chen A."/>
            <person name="Palaniappan K."/>
            <person name="Land M."/>
            <person name="Hauser L."/>
            <person name="Chang Y.J."/>
            <person name="Jeffries C.D."/>
            <person name="Detter J.C."/>
            <person name="Brettin T."/>
            <person name="Rohde M."/>
            <person name="Goker M."/>
            <person name="Bristow J."/>
            <person name="Markowitz V."/>
            <person name="Eisen J.A."/>
            <person name="Hugenholtz P."/>
            <person name="Kyrpides N.C."/>
            <person name="Klenk H.P."/>
        </authorList>
    </citation>
    <scope>NUCLEOTIDE SEQUENCE [LARGE SCALE GENOMIC DNA]</scope>
    <source>
        <strain evidence="2">DSM 14365 / CIP 107738 / JCM 11303 / AJ 13395 / SMP-2</strain>
    </source>
</reference>
<evidence type="ECO:0000313" key="1">
    <source>
        <dbReference type="EMBL" id="ACY16869.1"/>
    </source>
</evidence>